<dbReference type="GO" id="GO:0006355">
    <property type="term" value="P:regulation of DNA-templated transcription"/>
    <property type="evidence" value="ECO:0007669"/>
    <property type="project" value="InterPro"/>
</dbReference>
<gene>
    <name evidence="6" type="ORF">SAMN04488079_101122</name>
</gene>
<dbReference type="PANTHER" id="PTHR43214">
    <property type="entry name" value="TWO-COMPONENT RESPONSE REGULATOR"/>
    <property type="match status" value="1"/>
</dbReference>
<dbReference type="PROSITE" id="PS50110">
    <property type="entry name" value="RESPONSE_REGULATORY"/>
    <property type="match status" value="1"/>
</dbReference>
<feature type="domain" description="HTH luxR-type" evidence="4">
    <location>
        <begin position="141"/>
        <end position="206"/>
    </location>
</feature>
<dbReference type="SMART" id="SM00421">
    <property type="entry name" value="HTH_LUXR"/>
    <property type="match status" value="1"/>
</dbReference>
<dbReference type="PRINTS" id="PR00038">
    <property type="entry name" value="HTHLUXR"/>
</dbReference>
<dbReference type="InterPro" id="IPR011006">
    <property type="entry name" value="CheY-like_superfamily"/>
</dbReference>
<dbReference type="OrthoDB" id="9796655at2"/>
<organism evidence="6 7">
    <name type="scientific">Methylophaga sulfidovorans</name>
    <dbReference type="NCBI Taxonomy" id="45496"/>
    <lineage>
        <taxon>Bacteria</taxon>
        <taxon>Pseudomonadati</taxon>
        <taxon>Pseudomonadota</taxon>
        <taxon>Gammaproteobacteria</taxon>
        <taxon>Thiotrichales</taxon>
        <taxon>Piscirickettsiaceae</taxon>
        <taxon>Methylophaga</taxon>
    </lineage>
</organism>
<evidence type="ECO:0000313" key="7">
    <source>
        <dbReference type="Proteomes" id="UP000198924"/>
    </source>
</evidence>
<sequence>MITVILVDEHHVVRAGIKRLIEEQSDILVIAETNQNDQLPAFYQQYQPDVFIIDMNTAHASTLNMVNELTMKYPSARVIIFSNLPESFFANEAIQAGAKAYIRKTSTIEELLLAIRNVAAGKTYLSVDIAEKLALKNIADEQDPITILTPREFEIFRLLAEGTEVESIAKELKISLKTMANYQTQLKQKLHITTPTQLVRLALKHRVISLNE</sequence>
<dbReference type="GO" id="GO:0003677">
    <property type="term" value="F:DNA binding"/>
    <property type="evidence" value="ECO:0007669"/>
    <property type="project" value="UniProtKB-KW"/>
</dbReference>
<dbReference type="InterPro" id="IPR000792">
    <property type="entry name" value="Tscrpt_reg_LuxR_C"/>
</dbReference>
<dbReference type="SUPFAM" id="SSF52172">
    <property type="entry name" value="CheY-like"/>
    <property type="match status" value="1"/>
</dbReference>
<dbReference type="Proteomes" id="UP000198924">
    <property type="component" value="Unassembled WGS sequence"/>
</dbReference>
<dbReference type="STRING" id="45496.SAMN04488079_101122"/>
<dbReference type="Gene3D" id="3.40.50.2300">
    <property type="match status" value="1"/>
</dbReference>
<dbReference type="CDD" id="cd06170">
    <property type="entry name" value="LuxR_C_like"/>
    <property type="match status" value="1"/>
</dbReference>
<evidence type="ECO:0000256" key="2">
    <source>
        <dbReference type="ARBA" id="ARBA00023125"/>
    </source>
</evidence>
<evidence type="ECO:0000259" key="5">
    <source>
        <dbReference type="PROSITE" id="PS50110"/>
    </source>
</evidence>
<dbReference type="GO" id="GO:0000160">
    <property type="term" value="P:phosphorelay signal transduction system"/>
    <property type="evidence" value="ECO:0007669"/>
    <property type="project" value="InterPro"/>
</dbReference>
<dbReference type="Pfam" id="PF00072">
    <property type="entry name" value="Response_reg"/>
    <property type="match status" value="1"/>
</dbReference>
<accession>A0A1I3U0Z5</accession>
<feature type="domain" description="Response regulatory" evidence="5">
    <location>
        <begin position="3"/>
        <end position="119"/>
    </location>
</feature>
<dbReference type="EMBL" id="FOSH01000001">
    <property type="protein sequence ID" value="SFJ76572.1"/>
    <property type="molecule type" value="Genomic_DNA"/>
</dbReference>
<dbReference type="AlphaFoldDB" id="A0A1I3U0Z5"/>
<feature type="modified residue" description="4-aspartylphosphate" evidence="3">
    <location>
        <position position="54"/>
    </location>
</feature>
<keyword evidence="1 3" id="KW-0597">Phosphoprotein</keyword>
<dbReference type="CDD" id="cd17535">
    <property type="entry name" value="REC_NarL-like"/>
    <property type="match status" value="1"/>
</dbReference>
<dbReference type="Pfam" id="PF00196">
    <property type="entry name" value="GerE"/>
    <property type="match status" value="1"/>
</dbReference>
<protein>
    <submittedName>
        <fullName evidence="6">Two component transcriptional regulator, LuxR family</fullName>
    </submittedName>
</protein>
<dbReference type="SUPFAM" id="SSF46894">
    <property type="entry name" value="C-terminal effector domain of the bipartite response regulators"/>
    <property type="match status" value="1"/>
</dbReference>
<dbReference type="InterPro" id="IPR001789">
    <property type="entry name" value="Sig_transdc_resp-reg_receiver"/>
</dbReference>
<name>A0A1I3U0Z5_9GAMM</name>
<dbReference type="PROSITE" id="PS50043">
    <property type="entry name" value="HTH_LUXR_2"/>
    <property type="match status" value="1"/>
</dbReference>
<reference evidence="7" key="1">
    <citation type="submission" date="2016-10" db="EMBL/GenBank/DDBJ databases">
        <authorList>
            <person name="Varghese N."/>
            <person name="Submissions S."/>
        </authorList>
    </citation>
    <scope>NUCLEOTIDE SEQUENCE [LARGE SCALE GENOMIC DNA]</scope>
    <source>
        <strain evidence="7">DSM 11578</strain>
    </source>
</reference>
<dbReference type="RefSeq" id="WP_091711253.1">
    <property type="nucleotide sequence ID" value="NZ_FOSH01000001.1"/>
</dbReference>
<dbReference type="PANTHER" id="PTHR43214:SF43">
    <property type="entry name" value="TWO-COMPONENT RESPONSE REGULATOR"/>
    <property type="match status" value="1"/>
</dbReference>
<dbReference type="InterPro" id="IPR058245">
    <property type="entry name" value="NreC/VraR/RcsB-like_REC"/>
</dbReference>
<proteinExistence type="predicted"/>
<keyword evidence="2" id="KW-0238">DNA-binding</keyword>
<evidence type="ECO:0000313" key="6">
    <source>
        <dbReference type="EMBL" id="SFJ76572.1"/>
    </source>
</evidence>
<evidence type="ECO:0000256" key="1">
    <source>
        <dbReference type="ARBA" id="ARBA00022553"/>
    </source>
</evidence>
<dbReference type="SMART" id="SM00448">
    <property type="entry name" value="REC"/>
    <property type="match status" value="1"/>
</dbReference>
<keyword evidence="7" id="KW-1185">Reference proteome</keyword>
<dbReference type="InterPro" id="IPR016032">
    <property type="entry name" value="Sig_transdc_resp-reg_C-effctor"/>
</dbReference>
<dbReference type="InterPro" id="IPR039420">
    <property type="entry name" value="WalR-like"/>
</dbReference>
<evidence type="ECO:0000256" key="3">
    <source>
        <dbReference type="PROSITE-ProRule" id="PRU00169"/>
    </source>
</evidence>
<evidence type="ECO:0000259" key="4">
    <source>
        <dbReference type="PROSITE" id="PS50043"/>
    </source>
</evidence>